<reference evidence="3" key="2">
    <citation type="submission" date="2015-01" db="EMBL/GenBank/DDBJ databases">
        <title>Evolutionary Origins and Diversification of the Mycorrhizal Mutualists.</title>
        <authorList>
            <consortium name="DOE Joint Genome Institute"/>
            <consortium name="Mycorrhizal Genomics Consortium"/>
            <person name="Kohler A."/>
            <person name="Kuo A."/>
            <person name="Nagy L.G."/>
            <person name="Floudas D."/>
            <person name="Copeland A."/>
            <person name="Barry K.W."/>
            <person name="Cichocki N."/>
            <person name="Veneault-Fourrey C."/>
            <person name="LaButti K."/>
            <person name="Lindquist E.A."/>
            <person name="Lipzen A."/>
            <person name="Lundell T."/>
            <person name="Morin E."/>
            <person name="Murat C."/>
            <person name="Riley R."/>
            <person name="Ohm R."/>
            <person name="Sun H."/>
            <person name="Tunlid A."/>
            <person name="Henrissat B."/>
            <person name="Grigoriev I.V."/>
            <person name="Hibbett D.S."/>
            <person name="Martin F."/>
        </authorList>
    </citation>
    <scope>NUCLEOTIDE SEQUENCE [LARGE SCALE GENOMIC DNA]</scope>
    <source>
        <strain evidence="3">Ve08.2h10</strain>
    </source>
</reference>
<dbReference type="AlphaFoldDB" id="A0A0D0D0C2"/>
<protein>
    <submittedName>
        <fullName evidence="2">Uncharacterized protein</fullName>
    </submittedName>
</protein>
<sequence>MNELLRTPAAVFPNLPWSNLQSMSGPGTSSILDRATDETDMPLSGSGPVLRLSIDIGEQTRAFLVSSYLSVSRELTTPLISDALALIISDGL</sequence>
<reference evidence="2 3" key="1">
    <citation type="submission" date="2014-04" db="EMBL/GenBank/DDBJ databases">
        <authorList>
            <consortium name="DOE Joint Genome Institute"/>
            <person name="Kuo A."/>
            <person name="Kohler A."/>
            <person name="Jargeat P."/>
            <person name="Nagy L.G."/>
            <person name="Floudas D."/>
            <person name="Copeland A."/>
            <person name="Barry K.W."/>
            <person name="Cichocki N."/>
            <person name="Veneault-Fourrey C."/>
            <person name="LaButti K."/>
            <person name="Lindquist E.A."/>
            <person name="Lipzen A."/>
            <person name="Lundell T."/>
            <person name="Morin E."/>
            <person name="Murat C."/>
            <person name="Sun H."/>
            <person name="Tunlid A."/>
            <person name="Henrissat B."/>
            <person name="Grigoriev I.V."/>
            <person name="Hibbett D.S."/>
            <person name="Martin F."/>
            <person name="Nordberg H.P."/>
            <person name="Cantor M.N."/>
            <person name="Hua S.X."/>
        </authorList>
    </citation>
    <scope>NUCLEOTIDE SEQUENCE [LARGE SCALE GENOMIC DNA]</scope>
    <source>
        <strain evidence="2 3">Ve08.2h10</strain>
    </source>
</reference>
<dbReference type="InParanoid" id="A0A0D0D0C2"/>
<organism evidence="2 3">
    <name type="scientific">Paxillus rubicundulus Ve08.2h10</name>
    <dbReference type="NCBI Taxonomy" id="930991"/>
    <lineage>
        <taxon>Eukaryota</taxon>
        <taxon>Fungi</taxon>
        <taxon>Dikarya</taxon>
        <taxon>Basidiomycota</taxon>
        <taxon>Agaricomycotina</taxon>
        <taxon>Agaricomycetes</taxon>
        <taxon>Agaricomycetidae</taxon>
        <taxon>Boletales</taxon>
        <taxon>Paxilineae</taxon>
        <taxon>Paxillaceae</taxon>
        <taxon>Paxillus</taxon>
    </lineage>
</organism>
<name>A0A0D0D0C2_9AGAM</name>
<gene>
    <name evidence="2" type="ORF">PAXRUDRAFT_759210</name>
</gene>
<proteinExistence type="predicted"/>
<accession>A0A0D0D0C2</accession>
<dbReference type="HOGENOM" id="CLU_2413965_0_0_1"/>
<feature type="region of interest" description="Disordered" evidence="1">
    <location>
        <begin position="24"/>
        <end position="43"/>
    </location>
</feature>
<dbReference type="Proteomes" id="UP000054538">
    <property type="component" value="Unassembled WGS sequence"/>
</dbReference>
<keyword evidence="3" id="KW-1185">Reference proteome</keyword>
<evidence type="ECO:0000256" key="1">
    <source>
        <dbReference type="SAM" id="MobiDB-lite"/>
    </source>
</evidence>
<evidence type="ECO:0000313" key="3">
    <source>
        <dbReference type="Proteomes" id="UP000054538"/>
    </source>
</evidence>
<dbReference type="EMBL" id="KN825807">
    <property type="protein sequence ID" value="KIK81393.1"/>
    <property type="molecule type" value="Genomic_DNA"/>
</dbReference>
<evidence type="ECO:0000313" key="2">
    <source>
        <dbReference type="EMBL" id="KIK81393.1"/>
    </source>
</evidence>